<dbReference type="AlphaFoldDB" id="A0A9N9P7G3"/>
<keyword evidence="1" id="KW-1133">Transmembrane helix</keyword>
<dbReference type="EMBL" id="CAJVPZ010064063">
    <property type="protein sequence ID" value="CAG8793892.1"/>
    <property type="molecule type" value="Genomic_DNA"/>
</dbReference>
<evidence type="ECO:0000256" key="1">
    <source>
        <dbReference type="SAM" id="Phobius"/>
    </source>
</evidence>
<accession>A0A9N9P7G3</accession>
<reference evidence="2" key="1">
    <citation type="submission" date="2021-06" db="EMBL/GenBank/DDBJ databases">
        <authorList>
            <person name="Kallberg Y."/>
            <person name="Tangrot J."/>
            <person name="Rosling A."/>
        </authorList>
    </citation>
    <scope>NUCLEOTIDE SEQUENCE</scope>
    <source>
        <strain evidence="2">IN212</strain>
    </source>
</reference>
<dbReference type="OrthoDB" id="5835136at2759"/>
<proteinExistence type="predicted"/>
<comment type="caution">
    <text evidence="2">The sequence shown here is derived from an EMBL/GenBank/DDBJ whole genome shotgun (WGS) entry which is preliminary data.</text>
</comment>
<feature type="non-terminal residue" evidence="2">
    <location>
        <position position="47"/>
    </location>
</feature>
<gene>
    <name evidence="2" type="ORF">RFULGI_LOCUS17017</name>
</gene>
<name>A0A9N9P7G3_9GLOM</name>
<keyword evidence="1" id="KW-0472">Membrane</keyword>
<feature type="transmembrane region" description="Helical" evidence="1">
    <location>
        <begin position="28"/>
        <end position="46"/>
    </location>
</feature>
<evidence type="ECO:0000313" key="2">
    <source>
        <dbReference type="EMBL" id="CAG8793892.1"/>
    </source>
</evidence>
<organism evidence="2 3">
    <name type="scientific">Racocetra fulgida</name>
    <dbReference type="NCBI Taxonomy" id="60492"/>
    <lineage>
        <taxon>Eukaryota</taxon>
        <taxon>Fungi</taxon>
        <taxon>Fungi incertae sedis</taxon>
        <taxon>Mucoromycota</taxon>
        <taxon>Glomeromycotina</taxon>
        <taxon>Glomeromycetes</taxon>
        <taxon>Diversisporales</taxon>
        <taxon>Gigasporaceae</taxon>
        <taxon>Racocetra</taxon>
    </lineage>
</organism>
<feature type="non-terminal residue" evidence="2">
    <location>
        <position position="1"/>
    </location>
</feature>
<sequence>RNIWRSKIEEIKKEKSEAQITFERKRNLSIFGAICFVVGYVTWNGII</sequence>
<evidence type="ECO:0000313" key="3">
    <source>
        <dbReference type="Proteomes" id="UP000789396"/>
    </source>
</evidence>
<protein>
    <submittedName>
        <fullName evidence="2">8012_t:CDS:1</fullName>
    </submittedName>
</protein>
<keyword evidence="1" id="KW-0812">Transmembrane</keyword>
<dbReference type="Proteomes" id="UP000789396">
    <property type="component" value="Unassembled WGS sequence"/>
</dbReference>
<keyword evidence="3" id="KW-1185">Reference proteome</keyword>